<proteinExistence type="predicted"/>
<comment type="caution">
    <text evidence="1">The sequence shown here is derived from an EMBL/GenBank/DDBJ whole genome shotgun (WGS) entry which is preliminary data.</text>
</comment>
<reference evidence="1" key="1">
    <citation type="journal article" date="2014" name="Front. Microbiol.">
        <title>High frequency of phylogenetically diverse reductive dehalogenase-homologous genes in deep subseafloor sedimentary metagenomes.</title>
        <authorList>
            <person name="Kawai M."/>
            <person name="Futagami T."/>
            <person name="Toyoda A."/>
            <person name="Takaki Y."/>
            <person name="Nishi S."/>
            <person name="Hori S."/>
            <person name="Arai W."/>
            <person name="Tsubouchi T."/>
            <person name="Morono Y."/>
            <person name="Uchiyama I."/>
            <person name="Ito T."/>
            <person name="Fujiyama A."/>
            <person name="Inagaki F."/>
            <person name="Takami H."/>
        </authorList>
    </citation>
    <scope>NUCLEOTIDE SEQUENCE</scope>
    <source>
        <strain evidence="1">Expedition CK06-06</strain>
    </source>
</reference>
<sequence length="54" mass="6443">MLDLDPLKNVSFYRDNPKGYIIDRYEFLKLASKLKLNLRQLDKALFAFHKIKLS</sequence>
<organism evidence="1">
    <name type="scientific">marine sediment metagenome</name>
    <dbReference type="NCBI Taxonomy" id="412755"/>
    <lineage>
        <taxon>unclassified sequences</taxon>
        <taxon>metagenomes</taxon>
        <taxon>ecological metagenomes</taxon>
    </lineage>
</organism>
<name>X1J0B7_9ZZZZ</name>
<evidence type="ECO:0000313" key="1">
    <source>
        <dbReference type="EMBL" id="GAH88131.1"/>
    </source>
</evidence>
<gene>
    <name evidence="1" type="ORF">S03H2_62066</name>
</gene>
<dbReference type="AlphaFoldDB" id="X1J0B7"/>
<protein>
    <submittedName>
        <fullName evidence="1">Uncharacterized protein</fullName>
    </submittedName>
</protein>
<dbReference type="EMBL" id="BARU01040109">
    <property type="protein sequence ID" value="GAH88131.1"/>
    <property type="molecule type" value="Genomic_DNA"/>
</dbReference>
<accession>X1J0B7</accession>